<accession>A0A232EMV4</accession>
<evidence type="ECO:0000313" key="1">
    <source>
        <dbReference type="EMBL" id="OXU19695.1"/>
    </source>
</evidence>
<gene>
    <name evidence="1" type="ORF">TSAR_001697</name>
</gene>
<name>A0A232EMV4_9HYME</name>
<sequence>MRLVVKGNKLAIHPKHSLQNFTGTTLSRYWHIHRNILRPYVSSVSKRFLETFIYKTAGFQPYGADALVGVSVFVRRRISHFLRQWHNAGLVSAENLGLGTITVQYWSDVGITLG</sequence>
<dbReference type="EMBL" id="NNAY01003276">
    <property type="protein sequence ID" value="OXU19695.1"/>
    <property type="molecule type" value="Genomic_DNA"/>
</dbReference>
<reference evidence="1 2" key="1">
    <citation type="journal article" date="2017" name="Curr. Biol.">
        <title>The Evolution of Venom by Co-option of Single-Copy Genes.</title>
        <authorList>
            <person name="Martinson E.O."/>
            <person name="Mrinalini"/>
            <person name="Kelkar Y.D."/>
            <person name="Chang C.H."/>
            <person name="Werren J.H."/>
        </authorList>
    </citation>
    <scope>NUCLEOTIDE SEQUENCE [LARGE SCALE GENOMIC DNA]</scope>
    <source>
        <strain evidence="1 2">Alberta</strain>
        <tissue evidence="1">Whole body</tissue>
    </source>
</reference>
<dbReference type="AlphaFoldDB" id="A0A232EMV4"/>
<comment type="caution">
    <text evidence="1">The sequence shown here is derived from an EMBL/GenBank/DDBJ whole genome shotgun (WGS) entry which is preliminary data.</text>
</comment>
<dbReference type="Proteomes" id="UP000215335">
    <property type="component" value="Unassembled WGS sequence"/>
</dbReference>
<organism evidence="1 2">
    <name type="scientific">Trichomalopsis sarcophagae</name>
    <dbReference type="NCBI Taxonomy" id="543379"/>
    <lineage>
        <taxon>Eukaryota</taxon>
        <taxon>Metazoa</taxon>
        <taxon>Ecdysozoa</taxon>
        <taxon>Arthropoda</taxon>
        <taxon>Hexapoda</taxon>
        <taxon>Insecta</taxon>
        <taxon>Pterygota</taxon>
        <taxon>Neoptera</taxon>
        <taxon>Endopterygota</taxon>
        <taxon>Hymenoptera</taxon>
        <taxon>Apocrita</taxon>
        <taxon>Proctotrupomorpha</taxon>
        <taxon>Chalcidoidea</taxon>
        <taxon>Pteromalidae</taxon>
        <taxon>Pteromalinae</taxon>
        <taxon>Trichomalopsis</taxon>
    </lineage>
</organism>
<proteinExistence type="predicted"/>
<keyword evidence="2" id="KW-1185">Reference proteome</keyword>
<protein>
    <submittedName>
        <fullName evidence="1">Uncharacterized protein</fullName>
    </submittedName>
</protein>
<evidence type="ECO:0000313" key="2">
    <source>
        <dbReference type="Proteomes" id="UP000215335"/>
    </source>
</evidence>